<dbReference type="InterPro" id="IPR005225">
    <property type="entry name" value="Small_GTP-bd"/>
</dbReference>
<evidence type="ECO:0000256" key="12">
    <source>
        <dbReference type="ARBA" id="ARBA00023157"/>
    </source>
</evidence>
<evidence type="ECO:0000313" key="15">
    <source>
        <dbReference type="EMBL" id="KAI9552200.1"/>
    </source>
</evidence>
<keyword evidence="14" id="KW-0636">Prenylation</keyword>
<keyword evidence="12" id="KW-1015">Disulfide bond</keyword>
<evidence type="ECO:0000256" key="4">
    <source>
        <dbReference type="ARBA" id="ARBA00011984"/>
    </source>
</evidence>
<dbReference type="GO" id="GO:0003925">
    <property type="term" value="F:G protein activity"/>
    <property type="evidence" value="ECO:0007669"/>
    <property type="project" value="UniProtKB-EC"/>
</dbReference>
<dbReference type="EMBL" id="WJBH02000010">
    <property type="protein sequence ID" value="KAI9552200.1"/>
    <property type="molecule type" value="Genomic_DNA"/>
</dbReference>
<name>A0AAD5KYV4_9CRUS</name>
<dbReference type="PANTHER" id="PTHR47980">
    <property type="entry name" value="LD44762P"/>
    <property type="match status" value="1"/>
</dbReference>
<keyword evidence="16" id="KW-1185">Reference proteome</keyword>
<dbReference type="SMART" id="SM00173">
    <property type="entry name" value="RAS"/>
    <property type="match status" value="1"/>
</dbReference>
<gene>
    <name evidence="15" type="ORF">GHT06_022537</name>
</gene>
<dbReference type="SMART" id="SM00175">
    <property type="entry name" value="RAB"/>
    <property type="match status" value="1"/>
</dbReference>
<keyword evidence="9" id="KW-0007">Acetylation</keyword>
<keyword evidence="13" id="KW-0449">Lipoprotein</keyword>
<dbReference type="Pfam" id="PF00071">
    <property type="entry name" value="Ras"/>
    <property type="match status" value="1"/>
</dbReference>
<evidence type="ECO:0000256" key="13">
    <source>
        <dbReference type="ARBA" id="ARBA00023288"/>
    </source>
</evidence>
<dbReference type="InterPro" id="IPR001806">
    <property type="entry name" value="Small_GTPase"/>
</dbReference>
<comment type="subcellular location">
    <subcellularLocation>
        <location evidence="1">Endosome</location>
    </subcellularLocation>
    <subcellularLocation>
        <location evidence="2">Membrane</location>
        <topology evidence="2">Lipid-anchor</topology>
    </subcellularLocation>
</comment>
<comment type="caution">
    <text evidence="15">The sequence shown here is derived from an EMBL/GenBank/DDBJ whole genome shotgun (WGS) entry which is preliminary data.</text>
</comment>
<evidence type="ECO:0000256" key="5">
    <source>
        <dbReference type="ARBA" id="ARBA00022481"/>
    </source>
</evidence>
<evidence type="ECO:0000256" key="10">
    <source>
        <dbReference type="ARBA" id="ARBA00023134"/>
    </source>
</evidence>
<dbReference type="PROSITE" id="PS51419">
    <property type="entry name" value="RAB"/>
    <property type="match status" value="1"/>
</dbReference>
<evidence type="ECO:0000256" key="8">
    <source>
        <dbReference type="ARBA" id="ARBA00022801"/>
    </source>
</evidence>
<evidence type="ECO:0000256" key="7">
    <source>
        <dbReference type="ARBA" id="ARBA00022753"/>
    </source>
</evidence>
<dbReference type="InterPro" id="IPR050305">
    <property type="entry name" value="Small_GTPase_Rab"/>
</dbReference>
<dbReference type="AlphaFoldDB" id="A0AAD5KYV4"/>
<dbReference type="SUPFAM" id="SSF52540">
    <property type="entry name" value="P-loop containing nucleoside triphosphate hydrolases"/>
    <property type="match status" value="1"/>
</dbReference>
<organism evidence="15 16">
    <name type="scientific">Daphnia sinensis</name>
    <dbReference type="NCBI Taxonomy" id="1820382"/>
    <lineage>
        <taxon>Eukaryota</taxon>
        <taxon>Metazoa</taxon>
        <taxon>Ecdysozoa</taxon>
        <taxon>Arthropoda</taxon>
        <taxon>Crustacea</taxon>
        <taxon>Branchiopoda</taxon>
        <taxon>Diplostraca</taxon>
        <taxon>Cladocera</taxon>
        <taxon>Anomopoda</taxon>
        <taxon>Daphniidae</taxon>
        <taxon>Daphnia</taxon>
        <taxon>Daphnia similis group</taxon>
    </lineage>
</organism>
<dbReference type="NCBIfam" id="TIGR00231">
    <property type="entry name" value="small_GTP"/>
    <property type="match status" value="1"/>
</dbReference>
<dbReference type="InterPro" id="IPR027417">
    <property type="entry name" value="P-loop_NTPase"/>
</dbReference>
<protein>
    <recommendedName>
        <fullName evidence="4">small monomeric GTPase</fullName>
        <ecNumber evidence="4">3.6.5.2</ecNumber>
    </recommendedName>
</protein>
<evidence type="ECO:0000256" key="11">
    <source>
        <dbReference type="ARBA" id="ARBA00023136"/>
    </source>
</evidence>
<keyword evidence="8" id="KW-0378">Hydrolase</keyword>
<dbReference type="SMART" id="SM00176">
    <property type="entry name" value="RAN"/>
    <property type="match status" value="1"/>
</dbReference>
<keyword evidence="11" id="KW-0472">Membrane</keyword>
<reference evidence="15 16" key="1">
    <citation type="submission" date="2022-05" db="EMBL/GenBank/DDBJ databases">
        <title>A multi-omics perspective on studying reproductive biology in Daphnia sinensis.</title>
        <authorList>
            <person name="Jia J."/>
        </authorList>
    </citation>
    <scope>NUCLEOTIDE SEQUENCE [LARGE SCALE GENOMIC DNA]</scope>
    <source>
        <strain evidence="15 16">WSL</strain>
    </source>
</reference>
<keyword evidence="5" id="KW-0488">Methylation</keyword>
<evidence type="ECO:0000313" key="16">
    <source>
        <dbReference type="Proteomes" id="UP000820818"/>
    </source>
</evidence>
<dbReference type="FunFam" id="3.40.50.300:FF:000402">
    <property type="entry name" value="Ras-related protein Rab-27A"/>
    <property type="match status" value="1"/>
</dbReference>
<sequence length="223" mass="25108">MAKKSLPTSRLDYDYLLKFLALGNAGVGKTSFLYQYTDGIFNSKFTTTVGIDFREKRVVYRSKTVEGMQGKSQRIHLQLWDTAGQERFRSLTTAFFRDSMGFLLLFDLTNEQSFLSVRGWLEQLKTHAYTDNPDIVLCGNKADLDDQREVSEEEVKETAARYGLSYLETSAATGQNVNAAVELLLDKVMLRMDQAVEDAFGTGRGRQTIQLKDYPGDSQGCAC</sequence>
<evidence type="ECO:0000256" key="9">
    <source>
        <dbReference type="ARBA" id="ARBA00022990"/>
    </source>
</evidence>
<evidence type="ECO:0000256" key="6">
    <source>
        <dbReference type="ARBA" id="ARBA00022741"/>
    </source>
</evidence>
<dbReference type="PROSITE" id="PS51421">
    <property type="entry name" value="RAS"/>
    <property type="match status" value="1"/>
</dbReference>
<dbReference type="Gene3D" id="3.40.50.300">
    <property type="entry name" value="P-loop containing nucleotide triphosphate hydrolases"/>
    <property type="match status" value="1"/>
</dbReference>
<keyword evidence="7" id="KW-0967">Endosome</keyword>
<dbReference type="SMART" id="SM00174">
    <property type="entry name" value="RHO"/>
    <property type="match status" value="1"/>
</dbReference>
<evidence type="ECO:0000256" key="14">
    <source>
        <dbReference type="ARBA" id="ARBA00023289"/>
    </source>
</evidence>
<dbReference type="PRINTS" id="PR00449">
    <property type="entry name" value="RASTRNSFRMNG"/>
</dbReference>
<dbReference type="GO" id="GO:0005768">
    <property type="term" value="C:endosome"/>
    <property type="evidence" value="ECO:0007669"/>
    <property type="project" value="UniProtKB-SubCell"/>
</dbReference>
<dbReference type="Proteomes" id="UP000820818">
    <property type="component" value="Linkage Group LG10"/>
</dbReference>
<dbReference type="GO" id="GO:0016020">
    <property type="term" value="C:membrane"/>
    <property type="evidence" value="ECO:0007669"/>
    <property type="project" value="UniProtKB-SubCell"/>
</dbReference>
<comment type="similarity">
    <text evidence="3">Belongs to the small GTPase superfamily. Rab family.</text>
</comment>
<dbReference type="EC" id="3.6.5.2" evidence="4"/>
<evidence type="ECO:0000256" key="2">
    <source>
        <dbReference type="ARBA" id="ARBA00004635"/>
    </source>
</evidence>
<evidence type="ECO:0000256" key="1">
    <source>
        <dbReference type="ARBA" id="ARBA00004177"/>
    </source>
</evidence>
<proteinExistence type="inferred from homology"/>
<dbReference type="GO" id="GO:0005525">
    <property type="term" value="F:GTP binding"/>
    <property type="evidence" value="ECO:0007669"/>
    <property type="project" value="UniProtKB-KW"/>
</dbReference>
<dbReference type="PROSITE" id="PS51420">
    <property type="entry name" value="RHO"/>
    <property type="match status" value="1"/>
</dbReference>
<accession>A0AAD5KYV4</accession>
<evidence type="ECO:0000256" key="3">
    <source>
        <dbReference type="ARBA" id="ARBA00006270"/>
    </source>
</evidence>
<keyword evidence="10" id="KW-0342">GTP-binding</keyword>
<keyword evidence="6" id="KW-0547">Nucleotide-binding</keyword>